<dbReference type="GO" id="GO:0005524">
    <property type="term" value="F:ATP binding"/>
    <property type="evidence" value="ECO:0007669"/>
    <property type="project" value="UniProtKB-KW"/>
</dbReference>
<organism evidence="10">
    <name type="scientific">hydrothermal vent metagenome</name>
    <dbReference type="NCBI Taxonomy" id="652676"/>
    <lineage>
        <taxon>unclassified sequences</taxon>
        <taxon>metagenomes</taxon>
        <taxon>ecological metagenomes</taxon>
    </lineage>
</organism>
<name>A0A3B1BWB4_9ZZZZ</name>
<keyword evidence="3 10" id="KW-0808">Transferase</keyword>
<keyword evidence="6 10" id="KW-0418">Kinase</keyword>
<accession>A0A3B1BWB4</accession>
<evidence type="ECO:0000256" key="1">
    <source>
        <dbReference type="ARBA" id="ARBA00009776"/>
    </source>
</evidence>
<evidence type="ECO:0000313" key="10">
    <source>
        <dbReference type="EMBL" id="VAX22636.1"/>
    </source>
</evidence>
<dbReference type="InterPro" id="IPR018095">
    <property type="entry name" value="Thymidylate_kin_CS"/>
</dbReference>
<gene>
    <name evidence="10" type="ORF">MNBD_NITROSPINAE03-1474</name>
</gene>
<dbReference type="GO" id="GO:0006233">
    <property type="term" value="P:dTDP biosynthetic process"/>
    <property type="evidence" value="ECO:0007669"/>
    <property type="project" value="InterPro"/>
</dbReference>
<dbReference type="HAMAP" id="MF_00165">
    <property type="entry name" value="Thymidylate_kinase"/>
    <property type="match status" value="1"/>
</dbReference>
<keyword evidence="5" id="KW-0547">Nucleotide-binding</keyword>
<dbReference type="PROSITE" id="PS01331">
    <property type="entry name" value="THYMIDYLATE_KINASE"/>
    <property type="match status" value="1"/>
</dbReference>
<comment type="similarity">
    <text evidence="1">Belongs to the thymidylate kinase family.</text>
</comment>
<keyword evidence="7" id="KW-0067">ATP-binding</keyword>
<dbReference type="InterPro" id="IPR039430">
    <property type="entry name" value="Thymidylate_kin-like_dom"/>
</dbReference>
<evidence type="ECO:0000256" key="6">
    <source>
        <dbReference type="ARBA" id="ARBA00022777"/>
    </source>
</evidence>
<dbReference type="EC" id="2.7.4.9" evidence="2"/>
<dbReference type="SUPFAM" id="SSF52540">
    <property type="entry name" value="P-loop containing nucleoside triphosphate hydrolases"/>
    <property type="match status" value="1"/>
</dbReference>
<dbReference type="FunFam" id="3.40.50.300:FF:000225">
    <property type="entry name" value="Thymidylate kinase"/>
    <property type="match status" value="1"/>
</dbReference>
<evidence type="ECO:0000256" key="7">
    <source>
        <dbReference type="ARBA" id="ARBA00022840"/>
    </source>
</evidence>
<dbReference type="PANTHER" id="PTHR10344">
    <property type="entry name" value="THYMIDYLATE KINASE"/>
    <property type="match status" value="1"/>
</dbReference>
<feature type="domain" description="Thymidylate kinase-like" evidence="9">
    <location>
        <begin position="8"/>
        <end position="203"/>
    </location>
</feature>
<keyword evidence="4" id="KW-0545">Nucleotide biosynthesis</keyword>
<dbReference type="AlphaFoldDB" id="A0A3B1BWB4"/>
<comment type="catalytic activity">
    <reaction evidence="8">
        <text>dTMP + ATP = dTDP + ADP</text>
        <dbReference type="Rhea" id="RHEA:13517"/>
        <dbReference type="ChEBI" id="CHEBI:30616"/>
        <dbReference type="ChEBI" id="CHEBI:58369"/>
        <dbReference type="ChEBI" id="CHEBI:63528"/>
        <dbReference type="ChEBI" id="CHEBI:456216"/>
        <dbReference type="EC" id="2.7.4.9"/>
    </reaction>
</comment>
<dbReference type="EMBL" id="UOGB01000246">
    <property type="protein sequence ID" value="VAX22636.1"/>
    <property type="molecule type" value="Genomic_DNA"/>
</dbReference>
<dbReference type="InterPro" id="IPR018094">
    <property type="entry name" value="Thymidylate_kinase"/>
</dbReference>
<dbReference type="CDD" id="cd01672">
    <property type="entry name" value="TMPK"/>
    <property type="match status" value="1"/>
</dbReference>
<evidence type="ECO:0000259" key="9">
    <source>
        <dbReference type="Pfam" id="PF02223"/>
    </source>
</evidence>
<evidence type="ECO:0000256" key="3">
    <source>
        <dbReference type="ARBA" id="ARBA00022679"/>
    </source>
</evidence>
<evidence type="ECO:0000256" key="2">
    <source>
        <dbReference type="ARBA" id="ARBA00012980"/>
    </source>
</evidence>
<dbReference type="GO" id="GO:0006235">
    <property type="term" value="P:dTTP biosynthetic process"/>
    <property type="evidence" value="ECO:0007669"/>
    <property type="project" value="TreeGrafter"/>
</dbReference>
<proteinExistence type="inferred from homology"/>
<sequence length="214" mass="23412">MKGIFITFEGVEGSGKSTQIALLSDRLKRLGLQVVTTREPGGTSVGSAIRKIVLDPKTGDLEPMTELMLFASARAELVGEVIRPALDNGSVVLCDRFADSTTAYQGYARDINLIKTIERVNRLACGDVWPDRTVILDMNPADGLARAMERMKTEGDSEARFENEGVGFHEKVRDGFLKIAGSELDRVKVINADDTIDTIHEAIYKAVSDILPEI</sequence>
<evidence type="ECO:0000256" key="5">
    <source>
        <dbReference type="ARBA" id="ARBA00022741"/>
    </source>
</evidence>
<evidence type="ECO:0000256" key="8">
    <source>
        <dbReference type="ARBA" id="ARBA00048743"/>
    </source>
</evidence>
<dbReference type="Gene3D" id="3.40.50.300">
    <property type="entry name" value="P-loop containing nucleotide triphosphate hydrolases"/>
    <property type="match status" value="1"/>
</dbReference>
<dbReference type="PANTHER" id="PTHR10344:SF4">
    <property type="entry name" value="UMP-CMP KINASE 2, MITOCHONDRIAL"/>
    <property type="match status" value="1"/>
</dbReference>
<protein>
    <recommendedName>
        <fullName evidence="2">dTMP kinase</fullName>
        <ecNumber evidence="2">2.7.4.9</ecNumber>
    </recommendedName>
</protein>
<dbReference type="InterPro" id="IPR027417">
    <property type="entry name" value="P-loop_NTPase"/>
</dbReference>
<evidence type="ECO:0000256" key="4">
    <source>
        <dbReference type="ARBA" id="ARBA00022727"/>
    </source>
</evidence>
<dbReference type="GO" id="GO:0005829">
    <property type="term" value="C:cytosol"/>
    <property type="evidence" value="ECO:0007669"/>
    <property type="project" value="TreeGrafter"/>
</dbReference>
<reference evidence="10" key="1">
    <citation type="submission" date="2018-06" db="EMBL/GenBank/DDBJ databases">
        <authorList>
            <person name="Zhirakovskaya E."/>
        </authorList>
    </citation>
    <scope>NUCLEOTIDE SEQUENCE</scope>
</reference>
<dbReference type="GO" id="GO:0004798">
    <property type="term" value="F:dTMP kinase activity"/>
    <property type="evidence" value="ECO:0007669"/>
    <property type="project" value="UniProtKB-EC"/>
</dbReference>
<dbReference type="NCBIfam" id="TIGR00041">
    <property type="entry name" value="DTMP_kinase"/>
    <property type="match status" value="1"/>
</dbReference>
<dbReference type="Pfam" id="PF02223">
    <property type="entry name" value="Thymidylate_kin"/>
    <property type="match status" value="1"/>
</dbReference>
<dbReference type="GO" id="GO:0006227">
    <property type="term" value="P:dUDP biosynthetic process"/>
    <property type="evidence" value="ECO:0007669"/>
    <property type="project" value="TreeGrafter"/>
</dbReference>